<reference evidence="2 3" key="1">
    <citation type="submission" date="2016-11" db="EMBL/GenBank/DDBJ databases">
        <authorList>
            <person name="Jaros S."/>
            <person name="Januszkiewicz K."/>
            <person name="Wedrychowicz H."/>
        </authorList>
    </citation>
    <scope>NUCLEOTIDE SEQUENCE [LARGE SCALE GENOMIC DNA]</scope>
    <source>
        <strain evidence="2 3">DSM 24574</strain>
    </source>
</reference>
<dbReference type="EMBL" id="FQWQ01000005">
    <property type="protein sequence ID" value="SHH87931.1"/>
    <property type="molecule type" value="Genomic_DNA"/>
</dbReference>
<evidence type="ECO:0000256" key="1">
    <source>
        <dbReference type="SAM" id="Phobius"/>
    </source>
</evidence>
<evidence type="ECO:0000313" key="3">
    <source>
        <dbReference type="Proteomes" id="UP000184212"/>
    </source>
</evidence>
<keyword evidence="1" id="KW-1133">Transmembrane helix</keyword>
<organism evidence="2 3">
    <name type="scientific">Chryseolinea serpens</name>
    <dbReference type="NCBI Taxonomy" id="947013"/>
    <lineage>
        <taxon>Bacteria</taxon>
        <taxon>Pseudomonadati</taxon>
        <taxon>Bacteroidota</taxon>
        <taxon>Cytophagia</taxon>
        <taxon>Cytophagales</taxon>
        <taxon>Fulvivirgaceae</taxon>
        <taxon>Chryseolinea</taxon>
    </lineage>
</organism>
<gene>
    <name evidence="2" type="ORF">SAMN04488109_5777</name>
</gene>
<dbReference type="OrthoDB" id="9883403at2"/>
<accession>A0A1M5WKC9</accession>
<keyword evidence="1" id="KW-0472">Membrane</keyword>
<proteinExistence type="predicted"/>
<keyword evidence="1" id="KW-0812">Transmembrane</keyword>
<dbReference type="AlphaFoldDB" id="A0A1M5WKC9"/>
<evidence type="ECO:0000313" key="2">
    <source>
        <dbReference type="EMBL" id="SHH87931.1"/>
    </source>
</evidence>
<name>A0A1M5WKC9_9BACT</name>
<dbReference type="Proteomes" id="UP000184212">
    <property type="component" value="Unassembled WGS sequence"/>
</dbReference>
<keyword evidence="3" id="KW-1185">Reference proteome</keyword>
<dbReference type="RefSeq" id="WP_073141646.1">
    <property type="nucleotide sequence ID" value="NZ_FQWQ01000005.1"/>
</dbReference>
<protein>
    <submittedName>
        <fullName evidence="2">Uncharacterized protein</fullName>
    </submittedName>
</protein>
<feature type="transmembrane region" description="Helical" evidence="1">
    <location>
        <begin position="6"/>
        <end position="24"/>
    </location>
</feature>
<sequence length="62" mass="6468">MSTTGKIALGVGIASSALLAAWLLTGDRKEKTKLVVAKGARTLKGSLKSGKKVVTEETGYYI</sequence>